<dbReference type="Pfam" id="PF01256">
    <property type="entry name" value="Carb_kinase"/>
    <property type="match status" value="1"/>
</dbReference>
<dbReference type="PROSITE" id="PS01050">
    <property type="entry name" value="YJEF_C_2"/>
    <property type="match status" value="1"/>
</dbReference>
<evidence type="ECO:0000259" key="20">
    <source>
        <dbReference type="Pfam" id="PF01256"/>
    </source>
</evidence>
<keyword evidence="13" id="KW-0511">Multifunctional enzyme</keyword>
<dbReference type="HAMAP" id="MF_01965">
    <property type="entry name" value="NADHX_dehydratase"/>
    <property type="match status" value="1"/>
</dbReference>
<comment type="catalytic activity">
    <reaction evidence="1 18 19">
        <text>(6R)-NADHX = (6S)-NADHX</text>
        <dbReference type="Rhea" id="RHEA:32215"/>
        <dbReference type="ChEBI" id="CHEBI:64074"/>
        <dbReference type="ChEBI" id="CHEBI:64075"/>
        <dbReference type="EC" id="5.1.99.6"/>
    </reaction>
</comment>
<feature type="binding site" evidence="18">
    <location>
        <position position="127"/>
    </location>
    <ligand>
        <name>K(+)</name>
        <dbReference type="ChEBI" id="CHEBI:29103"/>
    </ligand>
</feature>
<dbReference type="CDD" id="cd01171">
    <property type="entry name" value="YXKO-related"/>
    <property type="match status" value="1"/>
</dbReference>
<dbReference type="RefSeq" id="WP_415862327.1">
    <property type="nucleotide sequence ID" value="NZ_CP134536.1"/>
</dbReference>
<evidence type="ECO:0000256" key="2">
    <source>
        <dbReference type="ARBA" id="ARBA00000909"/>
    </source>
</evidence>
<keyword evidence="11 18" id="KW-0413">Isomerase</keyword>
<evidence type="ECO:0000256" key="14">
    <source>
        <dbReference type="ARBA" id="ARBA00025153"/>
    </source>
</evidence>
<evidence type="ECO:0000313" key="22">
    <source>
        <dbReference type="EMBL" id="WNH12346.1"/>
    </source>
</evidence>
<dbReference type="InterPro" id="IPR036652">
    <property type="entry name" value="YjeF_N_dom_sf"/>
</dbReference>
<feature type="binding site" evidence="17">
    <location>
        <begin position="412"/>
        <end position="416"/>
    </location>
    <ligand>
        <name>AMP</name>
        <dbReference type="ChEBI" id="CHEBI:456215"/>
    </ligand>
</feature>
<comment type="subunit">
    <text evidence="17">Homotetramer.</text>
</comment>
<gene>
    <name evidence="17" type="primary">nnrD</name>
    <name evidence="18" type="synonym">nnrE</name>
    <name evidence="22" type="ORF">RHP49_15820</name>
</gene>
<evidence type="ECO:0000256" key="10">
    <source>
        <dbReference type="ARBA" id="ARBA00023027"/>
    </source>
</evidence>
<feature type="domain" description="YjeF N-terminal" evidence="21">
    <location>
        <begin position="25"/>
        <end position="191"/>
    </location>
</feature>
<comment type="cofactor">
    <cofactor evidence="17">
        <name>Mg(2+)</name>
        <dbReference type="ChEBI" id="CHEBI:18420"/>
    </cofactor>
</comment>
<dbReference type="NCBIfam" id="TIGR00196">
    <property type="entry name" value="yjeF_cterm"/>
    <property type="match status" value="1"/>
</dbReference>
<organism evidence="22 23">
    <name type="scientific">Thalassobellus suaedae</name>
    <dbReference type="NCBI Taxonomy" id="3074124"/>
    <lineage>
        <taxon>Bacteria</taxon>
        <taxon>Pseudomonadati</taxon>
        <taxon>Bacteroidota</taxon>
        <taxon>Flavobacteriia</taxon>
        <taxon>Flavobacteriales</taxon>
        <taxon>Flavobacteriaceae</taxon>
        <taxon>Thalassobellus</taxon>
    </lineage>
</organism>
<comment type="function">
    <text evidence="18">Catalyzes the epimerization of the S- and R-forms of NAD(P)HX, a damaged form of NAD(P)H that is a result of enzymatic or heat-dependent hydration. This is a prerequisite for the S-specific NAD(P)H-hydrate dehydratase to allow the repair of both epimers of NAD(P)HX.</text>
</comment>
<dbReference type="PANTHER" id="PTHR12592:SF0">
    <property type="entry name" value="ATP-DEPENDENT (S)-NAD(P)H-HYDRATE DEHYDRATASE"/>
    <property type="match status" value="1"/>
</dbReference>
<keyword evidence="9 18" id="KW-0630">Potassium</keyword>
<dbReference type="InterPro" id="IPR004443">
    <property type="entry name" value="YjeF_N_dom"/>
</dbReference>
<evidence type="ECO:0000256" key="1">
    <source>
        <dbReference type="ARBA" id="ARBA00000013"/>
    </source>
</evidence>
<comment type="catalytic activity">
    <reaction evidence="15 17 19">
        <text>(6S)-NADHX + ADP = AMP + phosphate + NADH + H(+)</text>
        <dbReference type="Rhea" id="RHEA:32223"/>
        <dbReference type="ChEBI" id="CHEBI:15378"/>
        <dbReference type="ChEBI" id="CHEBI:43474"/>
        <dbReference type="ChEBI" id="CHEBI:57945"/>
        <dbReference type="ChEBI" id="CHEBI:64074"/>
        <dbReference type="ChEBI" id="CHEBI:456215"/>
        <dbReference type="ChEBI" id="CHEBI:456216"/>
        <dbReference type="EC" id="4.2.1.136"/>
    </reaction>
</comment>
<comment type="similarity">
    <text evidence="17">Belongs to the NnrD/CARKD family.</text>
</comment>
<keyword evidence="23" id="KW-1185">Reference proteome</keyword>
<dbReference type="HAMAP" id="MF_01966">
    <property type="entry name" value="NADHX_epimerase"/>
    <property type="match status" value="1"/>
</dbReference>
<dbReference type="Proteomes" id="UP001303407">
    <property type="component" value="Chromosome"/>
</dbReference>
<dbReference type="PIRSF" id="PIRSF017184">
    <property type="entry name" value="Nnr"/>
    <property type="match status" value="1"/>
</dbReference>
<evidence type="ECO:0000256" key="11">
    <source>
        <dbReference type="ARBA" id="ARBA00023235"/>
    </source>
</evidence>
<keyword evidence="5 18" id="KW-0479">Metal-binding</keyword>
<dbReference type="EC" id="5.1.99.6" evidence="19"/>
<dbReference type="NCBIfam" id="TIGR00197">
    <property type="entry name" value="yjeF_nterm"/>
    <property type="match status" value="1"/>
</dbReference>
<evidence type="ECO:0000256" key="9">
    <source>
        <dbReference type="ARBA" id="ARBA00022958"/>
    </source>
</evidence>
<comment type="similarity">
    <text evidence="4 19">In the C-terminal section; belongs to the NnrD/CARKD family.</text>
</comment>
<keyword evidence="12 17" id="KW-0456">Lyase</keyword>
<dbReference type="InterPro" id="IPR017953">
    <property type="entry name" value="Carbohydrate_kinase_pred_CS"/>
</dbReference>
<feature type="domain" description="YjeF C-terminal" evidence="20">
    <location>
        <begin position="252"/>
        <end position="493"/>
    </location>
</feature>
<evidence type="ECO:0000256" key="12">
    <source>
        <dbReference type="ARBA" id="ARBA00023239"/>
    </source>
</evidence>
<feature type="binding site" evidence="18">
    <location>
        <begin position="58"/>
        <end position="62"/>
    </location>
    <ligand>
        <name>(6S)-NADPHX</name>
        <dbReference type="ChEBI" id="CHEBI:64076"/>
    </ligand>
</feature>
<dbReference type="Gene3D" id="3.40.50.10260">
    <property type="entry name" value="YjeF N-terminal domain"/>
    <property type="match status" value="1"/>
</dbReference>
<keyword evidence="7 17" id="KW-0067">ATP-binding</keyword>
<evidence type="ECO:0000256" key="13">
    <source>
        <dbReference type="ARBA" id="ARBA00023268"/>
    </source>
</evidence>
<feature type="binding site" evidence="17">
    <location>
        <position position="440"/>
    </location>
    <ligand>
        <name>AMP</name>
        <dbReference type="ChEBI" id="CHEBI:456215"/>
    </ligand>
</feature>
<dbReference type="SUPFAM" id="SSF53613">
    <property type="entry name" value="Ribokinase-like"/>
    <property type="match status" value="1"/>
</dbReference>
<name>A0ABY9Y2P2_9FLAO</name>
<dbReference type="EC" id="4.2.1.136" evidence="19"/>
<dbReference type="Gene3D" id="3.40.1190.20">
    <property type="match status" value="1"/>
</dbReference>
<comment type="cofactor">
    <cofactor evidence="18 19">
        <name>K(+)</name>
        <dbReference type="ChEBI" id="CHEBI:29103"/>
    </cofactor>
    <text evidence="18 19">Binds 1 potassium ion per subunit.</text>
</comment>
<keyword evidence="6 17" id="KW-0547">Nucleotide-binding</keyword>
<dbReference type="SUPFAM" id="SSF64153">
    <property type="entry name" value="YjeF N-terminal domain-like"/>
    <property type="match status" value="1"/>
</dbReference>
<evidence type="ECO:0000259" key="21">
    <source>
        <dbReference type="Pfam" id="PF03853"/>
    </source>
</evidence>
<keyword evidence="8 17" id="KW-0521">NADP</keyword>
<evidence type="ECO:0000256" key="3">
    <source>
        <dbReference type="ARBA" id="ARBA00006001"/>
    </source>
</evidence>
<dbReference type="InterPro" id="IPR029056">
    <property type="entry name" value="Ribokinase-like"/>
</dbReference>
<evidence type="ECO:0000256" key="18">
    <source>
        <dbReference type="HAMAP-Rule" id="MF_01966"/>
    </source>
</evidence>
<evidence type="ECO:0000256" key="16">
    <source>
        <dbReference type="ARBA" id="ARBA00049209"/>
    </source>
</evidence>
<evidence type="ECO:0000256" key="15">
    <source>
        <dbReference type="ARBA" id="ARBA00048238"/>
    </source>
</evidence>
<comment type="function">
    <text evidence="17">Catalyzes the dehydration of the S-form of NAD(P)HX at the expense of ADP, which is converted to AMP. Together with NAD(P)HX epimerase, which catalyzes the epimerization of the S- and R-forms, the enzyme allows the repair of both epimers of NAD(P)HX, a damaged form of NAD(P)H that is a result of enzymatic or heat-dependent hydration.</text>
</comment>
<comment type="function">
    <text evidence="14 19">Bifunctional enzyme that catalyzes the epimerization of the S- and R-forms of NAD(P)HX and the dehydration of the S-form of NAD(P)HX at the expense of ADP, which is converted to AMP. This allows the repair of both epimers of NAD(P)HX, a damaged form of NAD(P)H that is a result of enzymatic or heat-dependent hydration.</text>
</comment>
<feature type="binding site" evidence="18">
    <location>
        <position position="59"/>
    </location>
    <ligand>
        <name>K(+)</name>
        <dbReference type="ChEBI" id="CHEBI:29103"/>
    </ligand>
</feature>
<comment type="catalytic activity">
    <reaction evidence="16 17 19">
        <text>(6S)-NADPHX + ADP = AMP + phosphate + NADPH + H(+)</text>
        <dbReference type="Rhea" id="RHEA:32235"/>
        <dbReference type="ChEBI" id="CHEBI:15378"/>
        <dbReference type="ChEBI" id="CHEBI:43474"/>
        <dbReference type="ChEBI" id="CHEBI:57783"/>
        <dbReference type="ChEBI" id="CHEBI:64076"/>
        <dbReference type="ChEBI" id="CHEBI:456215"/>
        <dbReference type="ChEBI" id="CHEBI:456216"/>
        <dbReference type="EC" id="4.2.1.136"/>
    </reaction>
</comment>
<feature type="binding site" evidence="17">
    <location>
        <position position="441"/>
    </location>
    <ligand>
        <name>(6S)-NADPHX</name>
        <dbReference type="ChEBI" id="CHEBI:64076"/>
    </ligand>
</feature>
<evidence type="ECO:0000256" key="19">
    <source>
        <dbReference type="PIRNR" id="PIRNR017184"/>
    </source>
</evidence>
<dbReference type="InterPro" id="IPR000631">
    <property type="entry name" value="CARKD"/>
</dbReference>
<accession>A0ABY9Y2P2</accession>
<evidence type="ECO:0000256" key="5">
    <source>
        <dbReference type="ARBA" id="ARBA00022723"/>
    </source>
</evidence>
<sequence length="519" mass="57187">MKIFSKAQIYQGDALTAEKQNISSTDLMERAGEQIFNWMHMRMQGAQVPIHVFCGIGNNGGDGLVLARHLIIHGYNVNTYIINCSDKRSKDFLINYDRIKNVTKKWPELLNCSNDFPEIQSEDIIVDAVFGIGLNRPVDDWVKALFVHFRTTKAFTLSVDIPSGLYTDKAVTNEDAVVWAGYTLSFASPKLVFFLPETAKYTVQWEVLDIGLDPDFLSETTTEVDLIGKNEVLPMYIPREKFSHKGQFGHSLIIGGSYGKIGAVTLASRSALSSGAGLVSAFVPKCGYTVLQSSFPEAMVVTDVDKEEITAIKFKIEPTVIGIGMGLGISIKTSKAFETFLKTNKTPLVIDADGINILSKKKTLLKSLPAQTVLTPHPKELERLVGKWKDDFEKLNKVKIFSKKYDVIIVIKGANSITVYHDNLHINTTGNPGLATAGSGDVLTGIITGLISQGYNPLSAAIFGVYLHGRSADIAVEDFGYQSLIASHIIDYLGEAYIDLFKQPESLQVAEEDTEQERN</sequence>
<reference evidence="22 23" key="1">
    <citation type="submission" date="2023-09" db="EMBL/GenBank/DDBJ databases">
        <title>Thalassobella suaedae gen. nov., sp. nov., a marine bacterium of the family Flavobacteriaceae isolated from a halophyte Suaeda japonica.</title>
        <authorList>
            <person name="Lee S.Y."/>
            <person name="Hwang C.Y."/>
        </authorList>
    </citation>
    <scope>NUCLEOTIDE SEQUENCE [LARGE SCALE GENOMIC DNA]</scope>
    <source>
        <strain evidence="22 23">HL-DH10</strain>
    </source>
</reference>
<evidence type="ECO:0000256" key="7">
    <source>
        <dbReference type="ARBA" id="ARBA00022840"/>
    </source>
</evidence>
<evidence type="ECO:0000256" key="8">
    <source>
        <dbReference type="ARBA" id="ARBA00022857"/>
    </source>
</evidence>
<dbReference type="Pfam" id="PF03853">
    <property type="entry name" value="YjeF_N"/>
    <property type="match status" value="1"/>
</dbReference>
<feature type="binding site" evidence="17">
    <location>
        <position position="326"/>
    </location>
    <ligand>
        <name>(6S)-NADPHX</name>
        <dbReference type="ChEBI" id="CHEBI:64076"/>
    </ligand>
</feature>
<feature type="binding site" evidence="18">
    <location>
        <position position="160"/>
    </location>
    <ligand>
        <name>(6S)-NADPHX</name>
        <dbReference type="ChEBI" id="CHEBI:64076"/>
    </ligand>
</feature>
<evidence type="ECO:0000256" key="4">
    <source>
        <dbReference type="ARBA" id="ARBA00009524"/>
    </source>
</evidence>
<feature type="binding site" evidence="18">
    <location>
        <begin position="131"/>
        <end position="137"/>
    </location>
    <ligand>
        <name>(6S)-NADPHX</name>
        <dbReference type="ChEBI" id="CHEBI:64076"/>
    </ligand>
</feature>
<comment type="similarity">
    <text evidence="3 19">In the N-terminal section; belongs to the NnrE/AIBP family.</text>
</comment>
<feature type="binding site" evidence="17">
    <location>
        <position position="263"/>
    </location>
    <ligand>
        <name>(6S)-NADPHX</name>
        <dbReference type="ChEBI" id="CHEBI:64076"/>
    </ligand>
</feature>
<proteinExistence type="inferred from homology"/>
<comment type="caution">
    <text evidence="18">Lacks conserved residue(s) required for the propagation of feature annotation.</text>
</comment>
<feature type="binding site" evidence="17">
    <location>
        <position position="377"/>
    </location>
    <ligand>
        <name>(6S)-NADPHX</name>
        <dbReference type="ChEBI" id="CHEBI:64076"/>
    </ligand>
</feature>
<evidence type="ECO:0000256" key="6">
    <source>
        <dbReference type="ARBA" id="ARBA00022741"/>
    </source>
</evidence>
<evidence type="ECO:0000256" key="17">
    <source>
        <dbReference type="HAMAP-Rule" id="MF_01965"/>
    </source>
</evidence>
<dbReference type="PANTHER" id="PTHR12592">
    <property type="entry name" value="ATP-DEPENDENT (S)-NAD(P)H-HYDRATE DEHYDRATASE FAMILY MEMBER"/>
    <property type="match status" value="1"/>
</dbReference>
<dbReference type="EMBL" id="CP134536">
    <property type="protein sequence ID" value="WNH12346.1"/>
    <property type="molecule type" value="Genomic_DNA"/>
</dbReference>
<protein>
    <recommendedName>
        <fullName evidence="19">Bifunctional NAD(P)H-hydrate repair enzyme</fullName>
    </recommendedName>
    <alternativeName>
        <fullName evidence="19">Nicotinamide nucleotide repair protein</fullName>
    </alternativeName>
    <domain>
        <recommendedName>
            <fullName evidence="19">ADP-dependent (S)-NAD(P)H-hydrate dehydratase</fullName>
            <ecNumber evidence="19">4.2.1.136</ecNumber>
        </recommendedName>
        <alternativeName>
            <fullName evidence="19">ADP-dependent NAD(P)HX dehydratase</fullName>
        </alternativeName>
    </domain>
    <domain>
        <recommendedName>
            <fullName evidence="19">NAD(P)H-hydrate epimerase</fullName>
            <ecNumber evidence="19">5.1.99.6</ecNumber>
        </recommendedName>
    </domain>
</protein>
<evidence type="ECO:0000313" key="23">
    <source>
        <dbReference type="Proteomes" id="UP001303407"/>
    </source>
</evidence>
<feature type="binding site" evidence="18">
    <location>
        <position position="163"/>
    </location>
    <ligand>
        <name>K(+)</name>
        <dbReference type="ChEBI" id="CHEBI:29103"/>
    </ligand>
</feature>
<keyword evidence="10 17" id="KW-0520">NAD</keyword>
<dbReference type="InterPro" id="IPR030677">
    <property type="entry name" value="Nnr"/>
</dbReference>
<comment type="similarity">
    <text evidence="18">Belongs to the NnrE/AIBP family.</text>
</comment>
<comment type="catalytic activity">
    <reaction evidence="2 18 19">
        <text>(6R)-NADPHX = (6S)-NADPHX</text>
        <dbReference type="Rhea" id="RHEA:32227"/>
        <dbReference type="ChEBI" id="CHEBI:64076"/>
        <dbReference type="ChEBI" id="CHEBI:64077"/>
        <dbReference type="EC" id="5.1.99.6"/>
    </reaction>
</comment>